<reference evidence="2 3" key="1">
    <citation type="journal article" date="2016" name="Nat. Commun.">
        <title>Extremotolerant tardigrade genome and improved radiotolerance of human cultured cells by tardigrade-unique protein.</title>
        <authorList>
            <person name="Hashimoto T."/>
            <person name="Horikawa D.D."/>
            <person name="Saito Y."/>
            <person name="Kuwahara H."/>
            <person name="Kozuka-Hata H."/>
            <person name="Shin-I T."/>
            <person name="Minakuchi Y."/>
            <person name="Ohishi K."/>
            <person name="Motoyama A."/>
            <person name="Aizu T."/>
            <person name="Enomoto A."/>
            <person name="Kondo K."/>
            <person name="Tanaka S."/>
            <person name="Hara Y."/>
            <person name="Koshikawa S."/>
            <person name="Sagara H."/>
            <person name="Miura T."/>
            <person name="Yokobori S."/>
            <person name="Miyagawa K."/>
            <person name="Suzuki Y."/>
            <person name="Kubo T."/>
            <person name="Oyama M."/>
            <person name="Kohara Y."/>
            <person name="Fujiyama A."/>
            <person name="Arakawa K."/>
            <person name="Katayama T."/>
            <person name="Toyoda A."/>
            <person name="Kunieda T."/>
        </authorList>
    </citation>
    <scope>NUCLEOTIDE SEQUENCE [LARGE SCALE GENOMIC DNA]</scope>
    <source>
        <strain evidence="2 3">YOKOZUNA-1</strain>
    </source>
</reference>
<dbReference type="AlphaFoldDB" id="A0A1D1W7B5"/>
<name>A0A1D1W7B5_RAMVA</name>
<sequence>MQTFGKTSTYPYAGKEGNYNHVPLSQSYSSEQYDRQALSRKMENILLDEHKARRGCPTHQWSRNNGSSQHQQLHNSSTQSEDFEERIPSSLEEEGATSPTGNHLHHHTHHRQAQKKSSLLPSRVGISNSYTQTQEDVRISGPAGQPPSAAKDCAEAGRRIWQTLFEATEPAYESPPPAKLSIDLSLTKLNNQNSHKEGEVSSSSPNPYQSAWQRREECPTNVLKRHASRHDSDNLVDGKFIRMKFGKKVKLVQIPPRIVEPENDEVQVLVRHGKSVLWRKYKTFEHD</sequence>
<feature type="compositionally biased region" description="Polar residues" evidence="1">
    <location>
        <begin position="1"/>
        <end position="10"/>
    </location>
</feature>
<feature type="region of interest" description="Disordered" evidence="1">
    <location>
        <begin position="56"/>
        <end position="121"/>
    </location>
</feature>
<evidence type="ECO:0000313" key="3">
    <source>
        <dbReference type="Proteomes" id="UP000186922"/>
    </source>
</evidence>
<evidence type="ECO:0000256" key="1">
    <source>
        <dbReference type="SAM" id="MobiDB-lite"/>
    </source>
</evidence>
<keyword evidence="3" id="KW-1185">Reference proteome</keyword>
<feature type="compositionally biased region" description="Polar residues" evidence="1">
    <location>
        <begin position="200"/>
        <end position="212"/>
    </location>
</feature>
<evidence type="ECO:0000313" key="2">
    <source>
        <dbReference type="EMBL" id="GAV09275.1"/>
    </source>
</evidence>
<feature type="region of interest" description="Disordered" evidence="1">
    <location>
        <begin position="192"/>
        <end position="216"/>
    </location>
</feature>
<feature type="compositionally biased region" description="Basic residues" evidence="1">
    <location>
        <begin position="103"/>
        <end position="114"/>
    </location>
</feature>
<dbReference type="OrthoDB" id="10642673at2759"/>
<protein>
    <submittedName>
        <fullName evidence="2">Uncharacterized protein</fullName>
    </submittedName>
</protein>
<feature type="region of interest" description="Disordered" evidence="1">
    <location>
        <begin position="1"/>
        <end position="36"/>
    </location>
</feature>
<dbReference type="Proteomes" id="UP000186922">
    <property type="component" value="Unassembled WGS sequence"/>
</dbReference>
<feature type="region of interest" description="Disordered" evidence="1">
    <location>
        <begin position="131"/>
        <end position="150"/>
    </location>
</feature>
<accession>A0A1D1W7B5</accession>
<organism evidence="2 3">
    <name type="scientific">Ramazzottius varieornatus</name>
    <name type="common">Water bear</name>
    <name type="synonym">Tardigrade</name>
    <dbReference type="NCBI Taxonomy" id="947166"/>
    <lineage>
        <taxon>Eukaryota</taxon>
        <taxon>Metazoa</taxon>
        <taxon>Ecdysozoa</taxon>
        <taxon>Tardigrada</taxon>
        <taxon>Eutardigrada</taxon>
        <taxon>Parachela</taxon>
        <taxon>Hypsibioidea</taxon>
        <taxon>Ramazzottiidae</taxon>
        <taxon>Ramazzottius</taxon>
    </lineage>
</organism>
<comment type="caution">
    <text evidence="2">The sequence shown here is derived from an EMBL/GenBank/DDBJ whole genome shotgun (WGS) entry which is preliminary data.</text>
</comment>
<gene>
    <name evidence="2" type="primary">RvY_18844-1</name>
    <name evidence="2" type="synonym">RvY_18844.1</name>
    <name evidence="2" type="ORF">RvY_18844</name>
</gene>
<feature type="compositionally biased region" description="Polar residues" evidence="1">
    <location>
        <begin position="59"/>
        <end position="80"/>
    </location>
</feature>
<dbReference type="EMBL" id="BDGG01000021">
    <property type="protein sequence ID" value="GAV09275.1"/>
    <property type="molecule type" value="Genomic_DNA"/>
</dbReference>
<proteinExistence type="predicted"/>